<dbReference type="KEGG" id="sted:SPTER_26920"/>
<name>A0A517DVC6_9FIRM</name>
<dbReference type="AlphaFoldDB" id="A0A517DVC6"/>
<evidence type="ECO:0000313" key="2">
    <source>
        <dbReference type="Proteomes" id="UP000320776"/>
    </source>
</evidence>
<gene>
    <name evidence="1" type="ORF">SPTER_26920</name>
</gene>
<dbReference type="Proteomes" id="UP000320776">
    <property type="component" value="Chromosome"/>
</dbReference>
<evidence type="ECO:0008006" key="3">
    <source>
        <dbReference type="Google" id="ProtNLM"/>
    </source>
</evidence>
<accession>A0A517DVC6</accession>
<sequence>MSKSPCNQRCVHCLGVFGTLTWDHIPPESWYPDTTPEMMEKWKVPCCYTCNQELSKIEKELLIKMGLCIAPDRTEAQGIADKALRSLKPELGKGERDKAHRAKARQKVFRHMMKFQDKIASGVLPNFGPYESSEEPIAVLIPAEYVERFSKKLVRGFTYIIDGEYIEEDYVIDVFFVQDEAANESVQLIDKHGITYNQGPGLIVKRAVAADDSKSAMWAISIWDKFKIYATVEKR</sequence>
<dbReference type="EMBL" id="CP036259">
    <property type="protein sequence ID" value="QDR81314.1"/>
    <property type="molecule type" value="Genomic_DNA"/>
</dbReference>
<protein>
    <recommendedName>
        <fullName evidence="3">HNH endonuclease</fullName>
    </recommendedName>
</protein>
<evidence type="ECO:0000313" key="1">
    <source>
        <dbReference type="EMBL" id="QDR81314.1"/>
    </source>
</evidence>
<proteinExistence type="predicted"/>
<organism evidence="1 2">
    <name type="scientific">Sporomusa termitida</name>
    <dbReference type="NCBI Taxonomy" id="2377"/>
    <lineage>
        <taxon>Bacteria</taxon>
        <taxon>Bacillati</taxon>
        <taxon>Bacillota</taxon>
        <taxon>Negativicutes</taxon>
        <taxon>Selenomonadales</taxon>
        <taxon>Sporomusaceae</taxon>
        <taxon>Sporomusa</taxon>
    </lineage>
</organism>
<keyword evidence="2" id="KW-1185">Reference proteome</keyword>
<reference evidence="1 2" key="1">
    <citation type="submission" date="2019-02" db="EMBL/GenBank/DDBJ databases">
        <title>Closed genome of Sporomusa termitida DSM 4440.</title>
        <authorList>
            <person name="Poehlein A."/>
            <person name="Daniel R."/>
        </authorList>
    </citation>
    <scope>NUCLEOTIDE SEQUENCE [LARGE SCALE GENOMIC DNA]</scope>
    <source>
        <strain evidence="1 2">DSM 4440</strain>
    </source>
</reference>